<protein>
    <submittedName>
        <fullName evidence="2">Transcription factor Sp3</fullName>
    </submittedName>
</protein>
<feature type="compositionally biased region" description="Polar residues" evidence="1">
    <location>
        <begin position="98"/>
        <end position="108"/>
    </location>
</feature>
<feature type="region of interest" description="Disordered" evidence="1">
    <location>
        <begin position="308"/>
        <end position="465"/>
    </location>
</feature>
<comment type="caution">
    <text evidence="2">The sequence shown here is derived from an EMBL/GenBank/DDBJ whole genome shotgun (WGS) entry which is preliminary data.</text>
</comment>
<evidence type="ECO:0000256" key="1">
    <source>
        <dbReference type="SAM" id="MobiDB-lite"/>
    </source>
</evidence>
<evidence type="ECO:0000313" key="2">
    <source>
        <dbReference type="EMBL" id="KAK9410733.1"/>
    </source>
</evidence>
<feature type="region of interest" description="Disordered" evidence="1">
    <location>
        <begin position="1"/>
        <end position="217"/>
    </location>
</feature>
<feature type="compositionally biased region" description="Low complexity" evidence="1">
    <location>
        <begin position="413"/>
        <end position="429"/>
    </location>
</feature>
<feature type="compositionally biased region" description="Basic residues" evidence="1">
    <location>
        <begin position="338"/>
        <end position="352"/>
    </location>
</feature>
<organism evidence="2 3">
    <name type="scientific">Crotalus adamanteus</name>
    <name type="common">Eastern diamondback rattlesnake</name>
    <dbReference type="NCBI Taxonomy" id="8729"/>
    <lineage>
        <taxon>Eukaryota</taxon>
        <taxon>Metazoa</taxon>
        <taxon>Chordata</taxon>
        <taxon>Craniata</taxon>
        <taxon>Vertebrata</taxon>
        <taxon>Euteleostomi</taxon>
        <taxon>Lepidosauria</taxon>
        <taxon>Squamata</taxon>
        <taxon>Bifurcata</taxon>
        <taxon>Unidentata</taxon>
        <taxon>Episquamata</taxon>
        <taxon>Toxicofera</taxon>
        <taxon>Serpentes</taxon>
        <taxon>Colubroidea</taxon>
        <taxon>Viperidae</taxon>
        <taxon>Crotalinae</taxon>
        <taxon>Crotalus</taxon>
    </lineage>
</organism>
<gene>
    <name evidence="2" type="ORF">NXF25_001908</name>
</gene>
<feature type="compositionally biased region" description="Gly residues" evidence="1">
    <location>
        <begin position="153"/>
        <end position="164"/>
    </location>
</feature>
<name>A0AAW1CAI7_CROAD</name>
<sequence length="640" mass="66819">MERPAPLENMQRKRPLGGQSEADPAPGPSEGQGGNQRRTEQAQALRRNWTFNTGSTVFSRGQRSRRSRFCLSLREASKSPVSFARSADASEKAALIVSHTNPGKQEATSAREEGGHPQRRSDSQGQPVTARSSADRNQSADGSVLGRRKFRAGGQGGGGGGGVGRAPSSLAASPTFRLPRTVNQNRGKPRSGLQAAATTSTSSTAAARAHHKHVPGSSRGRLALVAAAAAAAQAGPARVWEGGERKRASRQPALARSPSFLPSFLPLSLPPRLPSRQKAPLAPPRHDWYVRASAAAPAAVALGSGGRASAWECGLSGTEQQQQEEQSQGEEGEEGQGQRRRRQHGGRRRRRAALGGREEESRAGSSAREGALGHGEGRGQALQSPVKQEEMAALDVDSGGGGPHGEYLQQGNGASAATSADASDEAGTTQDTQPSPLALLAATCSKIGPPSPEEDDAASPSAGATGDLASVQLAGTPNRWETLTLGQVAAGGALTSTPVSLSTAQLPNLQTVTINSIDSGGIQLHPGDNADSPADIRIKEEEPDPEEWQLGGDSTLNTNDLTHLRVQVVDEEGDQPHQEGKRLRRVACTCPNCKEGGGRGTNLGKKKQHICHIPAMSYSGTGEHIQVKRNLSVQNVPSGS</sequence>
<keyword evidence="3" id="KW-1185">Reference proteome</keyword>
<dbReference type="AlphaFoldDB" id="A0AAW1CAI7"/>
<feature type="compositionally biased region" description="Low complexity" evidence="1">
    <location>
        <begin position="314"/>
        <end position="326"/>
    </location>
</feature>
<reference evidence="2 3" key="1">
    <citation type="journal article" date="2024" name="Proc. Natl. Acad. Sci. U.S.A.">
        <title>The genetic regulatory architecture and epigenomic basis for age-related changes in rattlesnake venom.</title>
        <authorList>
            <person name="Hogan M.P."/>
            <person name="Holding M.L."/>
            <person name="Nystrom G.S."/>
            <person name="Colston T.J."/>
            <person name="Bartlett D.A."/>
            <person name="Mason A.J."/>
            <person name="Ellsworth S.A."/>
            <person name="Rautsaw R.M."/>
            <person name="Lawrence K.C."/>
            <person name="Strickland J.L."/>
            <person name="He B."/>
            <person name="Fraser P."/>
            <person name="Margres M.J."/>
            <person name="Gilbert D.M."/>
            <person name="Gibbs H.L."/>
            <person name="Parkinson C.L."/>
            <person name="Rokyta D.R."/>
        </authorList>
    </citation>
    <scope>NUCLEOTIDE SEQUENCE [LARGE SCALE GENOMIC DNA]</scope>
    <source>
        <strain evidence="2">DRR0105</strain>
    </source>
</reference>
<proteinExistence type="predicted"/>
<dbReference type="CDD" id="cd22545">
    <property type="entry name" value="SP1-4_N"/>
    <property type="match status" value="1"/>
</dbReference>
<feature type="compositionally biased region" description="Polar residues" evidence="1">
    <location>
        <begin position="49"/>
        <end position="58"/>
    </location>
</feature>
<dbReference type="Proteomes" id="UP001474421">
    <property type="component" value="Unassembled WGS sequence"/>
</dbReference>
<feature type="compositionally biased region" description="Polar residues" evidence="1">
    <location>
        <begin position="123"/>
        <end position="141"/>
    </location>
</feature>
<evidence type="ECO:0000313" key="3">
    <source>
        <dbReference type="Proteomes" id="UP001474421"/>
    </source>
</evidence>
<feature type="compositionally biased region" description="Basic and acidic residues" evidence="1">
    <location>
        <begin position="109"/>
        <end position="122"/>
    </location>
</feature>
<feature type="region of interest" description="Disordered" evidence="1">
    <location>
        <begin position="235"/>
        <end position="263"/>
    </location>
</feature>
<dbReference type="EMBL" id="JAOTOJ010000001">
    <property type="protein sequence ID" value="KAK9410733.1"/>
    <property type="molecule type" value="Genomic_DNA"/>
</dbReference>
<accession>A0AAW1CAI7</accession>
<feature type="compositionally biased region" description="Low complexity" evidence="1">
    <location>
        <begin position="195"/>
        <end position="207"/>
    </location>
</feature>